<evidence type="ECO:0000313" key="1">
    <source>
        <dbReference type="EMBL" id="KAL2542510.1"/>
    </source>
</evidence>
<proteinExistence type="predicted"/>
<reference evidence="2" key="1">
    <citation type="submission" date="2024-07" db="EMBL/GenBank/DDBJ databases">
        <title>Two chromosome-level genome assemblies of Korean endemic species Abeliophyllum distichum and Forsythia ovata (Oleaceae).</title>
        <authorList>
            <person name="Jang H."/>
        </authorList>
    </citation>
    <scope>NUCLEOTIDE SEQUENCE [LARGE SCALE GENOMIC DNA]</scope>
</reference>
<sequence length="170" mass="18599">MAGFYFSKILVFKITGAEVGGEKKTLPPQLLVSSTTLVPVATVSLDKGKGIAKDAGEKVVPKRILEDEADAVDSKRVKRGRMTPLQKTRESITSPQGVAWITIPVLYDWTERINIRSCQDELDLAVLEKLPPPSAMAVASVHKYWTSAWAKAADDADLSEMIKIVEMNTA</sequence>
<organism evidence="1 2">
    <name type="scientific">Abeliophyllum distichum</name>
    <dbReference type="NCBI Taxonomy" id="126358"/>
    <lineage>
        <taxon>Eukaryota</taxon>
        <taxon>Viridiplantae</taxon>
        <taxon>Streptophyta</taxon>
        <taxon>Embryophyta</taxon>
        <taxon>Tracheophyta</taxon>
        <taxon>Spermatophyta</taxon>
        <taxon>Magnoliopsida</taxon>
        <taxon>eudicotyledons</taxon>
        <taxon>Gunneridae</taxon>
        <taxon>Pentapetalae</taxon>
        <taxon>asterids</taxon>
        <taxon>lamiids</taxon>
        <taxon>Lamiales</taxon>
        <taxon>Oleaceae</taxon>
        <taxon>Forsythieae</taxon>
        <taxon>Abeliophyllum</taxon>
    </lineage>
</organism>
<name>A0ABD1W1Z3_9LAMI</name>
<dbReference type="AlphaFoldDB" id="A0ABD1W1Z3"/>
<gene>
    <name evidence="1" type="ORF">Adt_03488</name>
</gene>
<comment type="caution">
    <text evidence="1">The sequence shown here is derived from an EMBL/GenBank/DDBJ whole genome shotgun (WGS) entry which is preliminary data.</text>
</comment>
<evidence type="ECO:0000313" key="2">
    <source>
        <dbReference type="Proteomes" id="UP001604336"/>
    </source>
</evidence>
<accession>A0ABD1W1Z3</accession>
<protein>
    <submittedName>
        <fullName evidence="1">Uncharacterized protein</fullName>
    </submittedName>
</protein>
<keyword evidence="2" id="KW-1185">Reference proteome</keyword>
<dbReference type="EMBL" id="JBFOLK010000001">
    <property type="protein sequence ID" value="KAL2542510.1"/>
    <property type="molecule type" value="Genomic_DNA"/>
</dbReference>
<dbReference type="Proteomes" id="UP001604336">
    <property type="component" value="Unassembled WGS sequence"/>
</dbReference>